<dbReference type="GO" id="GO:0005829">
    <property type="term" value="C:cytosol"/>
    <property type="evidence" value="ECO:0007669"/>
    <property type="project" value="TreeGrafter"/>
</dbReference>
<gene>
    <name evidence="4" type="ORF">METZ01_LOCUS189613</name>
</gene>
<sequence>MDFQLHNINNKCRLVDNSLNNTDQLLLEVQNAVKSTVAGKKIGIAFSGGVDSALIAKTCKNLSYEITLLTIGFPGSHDIEFSKIVSKQLDIPHEILEIQSDSFIETAEKIKNIIKTDNLSWNENCIAFYYVAKLAKANDLTTVVTANGIDELFCGYNSYREAIEDGEDRVMDMIDEKLKNENKMMIAVNNVTAEFGVKIIQPFLSANFIDYAKKIPISEKIHGPDDMKRKHAIRALAMDYGVPEISAQKQKKALQYGTQIHKSLLKSRKTS</sequence>
<organism evidence="4">
    <name type="scientific">marine metagenome</name>
    <dbReference type="NCBI Taxonomy" id="408172"/>
    <lineage>
        <taxon>unclassified sequences</taxon>
        <taxon>metagenomes</taxon>
        <taxon>ecological metagenomes</taxon>
    </lineage>
</organism>
<dbReference type="Pfam" id="PF00733">
    <property type="entry name" value="Asn_synthase"/>
    <property type="match status" value="2"/>
</dbReference>
<dbReference type="InterPro" id="IPR001962">
    <property type="entry name" value="Asn_synthase"/>
</dbReference>
<keyword evidence="2" id="KW-0067">ATP-binding</keyword>
<name>A0A382DF29_9ZZZZ</name>
<evidence type="ECO:0000256" key="1">
    <source>
        <dbReference type="ARBA" id="ARBA00022741"/>
    </source>
</evidence>
<dbReference type="AlphaFoldDB" id="A0A382DF29"/>
<reference evidence="4" key="1">
    <citation type="submission" date="2018-05" db="EMBL/GenBank/DDBJ databases">
        <authorList>
            <person name="Lanie J.A."/>
            <person name="Ng W.-L."/>
            <person name="Kazmierczak K.M."/>
            <person name="Andrzejewski T.M."/>
            <person name="Davidsen T.M."/>
            <person name="Wayne K.J."/>
            <person name="Tettelin H."/>
            <person name="Glass J.I."/>
            <person name="Rusch D."/>
            <person name="Podicherti R."/>
            <person name="Tsui H.-C.T."/>
            <person name="Winkler M.E."/>
        </authorList>
    </citation>
    <scope>NUCLEOTIDE SEQUENCE</scope>
</reference>
<accession>A0A382DF29</accession>
<dbReference type="GO" id="GO:0006529">
    <property type="term" value="P:asparagine biosynthetic process"/>
    <property type="evidence" value="ECO:0007669"/>
    <property type="project" value="InterPro"/>
</dbReference>
<dbReference type="InterPro" id="IPR014729">
    <property type="entry name" value="Rossmann-like_a/b/a_fold"/>
</dbReference>
<dbReference type="InterPro" id="IPR050795">
    <property type="entry name" value="Asn_Synthetase"/>
</dbReference>
<dbReference type="GO" id="GO:0004066">
    <property type="term" value="F:asparagine synthase (glutamine-hydrolyzing) activity"/>
    <property type="evidence" value="ECO:0007669"/>
    <property type="project" value="InterPro"/>
</dbReference>
<dbReference type="Gene3D" id="3.40.50.620">
    <property type="entry name" value="HUPs"/>
    <property type="match status" value="1"/>
</dbReference>
<feature type="domain" description="Asparagine synthetase" evidence="3">
    <location>
        <begin position="186"/>
        <end position="259"/>
    </location>
</feature>
<feature type="domain" description="Asparagine synthetase" evidence="3">
    <location>
        <begin position="29"/>
        <end position="163"/>
    </location>
</feature>
<dbReference type="CDD" id="cd01991">
    <property type="entry name" value="Asn_synthase_B_C"/>
    <property type="match status" value="1"/>
</dbReference>
<evidence type="ECO:0000256" key="2">
    <source>
        <dbReference type="ARBA" id="ARBA00022840"/>
    </source>
</evidence>
<evidence type="ECO:0000313" key="4">
    <source>
        <dbReference type="EMBL" id="SVB36759.1"/>
    </source>
</evidence>
<protein>
    <recommendedName>
        <fullName evidence="3">Asparagine synthetase domain-containing protein</fullName>
    </recommendedName>
</protein>
<proteinExistence type="predicted"/>
<dbReference type="PANTHER" id="PTHR11772">
    <property type="entry name" value="ASPARAGINE SYNTHETASE"/>
    <property type="match status" value="1"/>
</dbReference>
<dbReference type="SUPFAM" id="SSF52402">
    <property type="entry name" value="Adenine nucleotide alpha hydrolases-like"/>
    <property type="match status" value="1"/>
</dbReference>
<dbReference type="EMBL" id="UINC01038965">
    <property type="protein sequence ID" value="SVB36759.1"/>
    <property type="molecule type" value="Genomic_DNA"/>
</dbReference>
<dbReference type="PANTHER" id="PTHR11772:SF2">
    <property type="entry name" value="ASPARAGINE SYNTHETASE [GLUTAMINE-HYDROLYZING]"/>
    <property type="match status" value="1"/>
</dbReference>
<keyword evidence="1" id="KW-0547">Nucleotide-binding</keyword>
<dbReference type="GO" id="GO:0005524">
    <property type="term" value="F:ATP binding"/>
    <property type="evidence" value="ECO:0007669"/>
    <property type="project" value="UniProtKB-KW"/>
</dbReference>
<evidence type="ECO:0000259" key="3">
    <source>
        <dbReference type="Pfam" id="PF00733"/>
    </source>
</evidence>